<dbReference type="FunFam" id="2.40.50.690:FF:000007">
    <property type="entry name" value="DIS3-like exonuclease 2"/>
    <property type="match status" value="1"/>
</dbReference>
<dbReference type="Proteomes" id="UP001293593">
    <property type="component" value="Unassembled WGS sequence"/>
</dbReference>
<accession>A0AAE1MSR9</accession>
<evidence type="ECO:0000256" key="2">
    <source>
        <dbReference type="ARBA" id="ARBA00022723"/>
    </source>
</evidence>
<evidence type="ECO:0000256" key="4">
    <source>
        <dbReference type="ARBA" id="ARBA00022884"/>
    </source>
</evidence>
<dbReference type="HAMAP" id="MF_03045">
    <property type="entry name" value="DIS3L2"/>
    <property type="match status" value="1"/>
</dbReference>
<keyword evidence="4 5" id="KW-0694">RNA-binding</keyword>
<dbReference type="GO" id="GO:0000956">
    <property type="term" value="P:nuclear-transcribed mRNA catabolic process"/>
    <property type="evidence" value="ECO:0007669"/>
    <property type="project" value="UniProtKB-UniRule"/>
</dbReference>
<dbReference type="Gene3D" id="2.40.50.700">
    <property type="match status" value="1"/>
</dbReference>
<comment type="similarity">
    <text evidence="5">Belongs to the RNR ribonuclease family. DIS3L2 subfamily.</text>
</comment>
<dbReference type="GO" id="GO:0046872">
    <property type="term" value="F:metal ion binding"/>
    <property type="evidence" value="ECO:0007669"/>
    <property type="project" value="UniProtKB-KW"/>
</dbReference>
<dbReference type="GO" id="GO:0000932">
    <property type="term" value="C:P-body"/>
    <property type="evidence" value="ECO:0007669"/>
    <property type="project" value="UniProtKB-SubCell"/>
</dbReference>
<keyword evidence="5" id="KW-0464">Manganese</keyword>
<dbReference type="InterPro" id="IPR028591">
    <property type="entry name" value="DIS3L2"/>
</dbReference>
<comment type="subcellular location">
    <subcellularLocation>
        <location evidence="5">Cytoplasm</location>
    </subcellularLocation>
    <subcellularLocation>
        <location evidence="5">Cytoplasm</location>
        <location evidence="5">P-body</location>
    </subcellularLocation>
</comment>
<feature type="site" description="Important for catalytic activity" evidence="5">
    <location>
        <position position="545"/>
    </location>
</feature>
<dbReference type="PROSITE" id="PS01175">
    <property type="entry name" value="RIBONUCLEASE_II"/>
    <property type="match status" value="1"/>
</dbReference>
<dbReference type="EC" id="3.1.13.-" evidence="5"/>
<keyword evidence="5" id="KW-0378">Hydrolase</keyword>
<dbReference type="Pfam" id="PF00773">
    <property type="entry name" value="RNB"/>
    <property type="match status" value="1"/>
</dbReference>
<gene>
    <name evidence="8" type="ORF">QN277_014870</name>
</gene>
<dbReference type="PANTHER" id="PTHR23355">
    <property type="entry name" value="RIBONUCLEASE"/>
    <property type="match status" value="1"/>
</dbReference>
<proteinExistence type="inferred from homology"/>
<sequence>MRAASESSVVERLDDGEKDKKKKRRSNRRSKQTSASSASCNSGNEAHGLVSECSGNIRTPIHADALLSDSSLRQQEIKICSPNEQGLSTATNVSFTSVPPLHFNEHQMDPPDLQTIQRNGGGVCSKPCSEPVDSSIIHTNKDLVPSGQTGVYVQRNYYSPHWSMEIVEKALEKGDVFKALFRVNAHNRLEAYCKIDGVPTDVLISGIHAQNRAVDGDIVAVKIDPLALWTKMKGSNGTGNVTAPVECSNLLTEDNEVEGNILMQVGKVDADSEFVNYCNCPAQDKEDVNHGPTTYGNNPYFEKKGLNNIYASPVSSSPLDALEPVTHDGHDAASDNLSISSYGAQGEVTNAVENMCSLVNSFPSKRPTGRVVAIVERSPRRESIIGHLNVRPAFPLRDICRKDAKKNKKMVSGCEYIHFMPTDLKFPKMMLLVRDLPDSMKKRLQSGDATLEMDLVAARIDNWSQESPCPQAHILHIFGRGGEIQPHLDAILFENAVCVSEFSPEALSCLPYVSWEVPLKEFQSRMDLRNLCVFTIDPSTASDLDDALSIEKLSNGNFRVGIHIADVSYFVLPNTTIDSEAQSRSTSVYMVQRKLSMLPPSFSEDIGSLNPGVDRLVVSMLLDINLDGDVLDRWIGRAVIKSCCKLSYEHAQDIIDGVIDVESSNTIEAHYPKVHGHFEWPDVITSVKNLYEISRVLKEKRFNNGALRLESPKVVFLFDEDGIPYDSMLSERKESNFLVEEFMLLANRTAAEVICRAYPDAALLRRHPEPNLRKLRELEAFCNKHGLELDSSSSGLLQQSLEKIREKLKGDPTLCYILISYATKPMQLAQYFCSGDLKDKQSDWGHYALAVSAYTHFTSPLRRYPDIIVHRMLLAVIEAEEIYLEHEKTLQVKKGDAVRARYFTGMNFVKEAAESVEGKKALSASALKHGVPCTELLADVAAYCNARKLACRNVKDACDKLYMWVLLKKKEVLLSEARILGLGPRFMSIYVQKLAIERRIYYDEVPGLNVEWLDATSTLVLSMSTDKRAFRRGSLGKWRAFEVVVLLSCPYDLEDAKDGINECDEVKMRGGDLRSRPDSSGTEIEAAVFPLTLRLLATVPVALHAVGGEDGPLDIGVRLFMSSYLR</sequence>
<keyword evidence="9" id="KW-1185">Reference proteome</keyword>
<dbReference type="GO" id="GO:0003723">
    <property type="term" value="F:RNA binding"/>
    <property type="evidence" value="ECO:0007669"/>
    <property type="project" value="UniProtKB-KW"/>
</dbReference>
<dbReference type="AlphaFoldDB" id="A0AAE1MSR9"/>
<keyword evidence="3 5" id="KW-0460">Magnesium</keyword>
<keyword evidence="5" id="KW-0269">Exonuclease</keyword>
<feature type="compositionally biased region" description="Basic residues" evidence="6">
    <location>
        <begin position="20"/>
        <end position="31"/>
    </location>
</feature>
<keyword evidence="1 5" id="KW-0963">Cytoplasm</keyword>
<organism evidence="8 9">
    <name type="scientific">Acacia crassicarpa</name>
    <name type="common">northern wattle</name>
    <dbReference type="NCBI Taxonomy" id="499986"/>
    <lineage>
        <taxon>Eukaryota</taxon>
        <taxon>Viridiplantae</taxon>
        <taxon>Streptophyta</taxon>
        <taxon>Embryophyta</taxon>
        <taxon>Tracheophyta</taxon>
        <taxon>Spermatophyta</taxon>
        <taxon>Magnoliopsida</taxon>
        <taxon>eudicotyledons</taxon>
        <taxon>Gunneridae</taxon>
        <taxon>Pentapetalae</taxon>
        <taxon>rosids</taxon>
        <taxon>fabids</taxon>
        <taxon>Fabales</taxon>
        <taxon>Fabaceae</taxon>
        <taxon>Caesalpinioideae</taxon>
        <taxon>mimosoid clade</taxon>
        <taxon>Acacieae</taxon>
        <taxon>Acacia</taxon>
    </lineage>
</organism>
<evidence type="ECO:0000256" key="6">
    <source>
        <dbReference type="SAM" id="MobiDB-lite"/>
    </source>
</evidence>
<name>A0AAE1MSR9_9FABA</name>
<dbReference type="PANTHER" id="PTHR23355:SF9">
    <property type="entry name" value="DIS3-LIKE EXONUCLEASE 2"/>
    <property type="match status" value="1"/>
</dbReference>
<dbReference type="SUPFAM" id="SSF50249">
    <property type="entry name" value="Nucleic acid-binding proteins"/>
    <property type="match status" value="3"/>
</dbReference>
<evidence type="ECO:0000259" key="7">
    <source>
        <dbReference type="SMART" id="SM00955"/>
    </source>
</evidence>
<reference evidence="8" key="1">
    <citation type="submission" date="2023-10" db="EMBL/GenBank/DDBJ databases">
        <title>Chromosome-level genome of the transformable northern wattle, Acacia crassicarpa.</title>
        <authorList>
            <person name="Massaro I."/>
            <person name="Sinha N.R."/>
            <person name="Poethig S."/>
            <person name="Leichty A.R."/>
        </authorList>
    </citation>
    <scope>NUCLEOTIDE SEQUENCE</scope>
    <source>
        <strain evidence="8">Acra3RX</strain>
        <tissue evidence="8">Leaf</tissue>
    </source>
</reference>
<dbReference type="EMBL" id="JAWXYG010000003">
    <property type="protein sequence ID" value="KAK4276759.1"/>
    <property type="molecule type" value="Genomic_DNA"/>
</dbReference>
<dbReference type="InterPro" id="IPR022966">
    <property type="entry name" value="RNase_II/R_CS"/>
</dbReference>
<dbReference type="GO" id="GO:1990074">
    <property type="term" value="P:polyuridylation-dependent mRNA catabolic process"/>
    <property type="evidence" value="ECO:0007669"/>
    <property type="project" value="UniProtKB-UniRule"/>
</dbReference>
<keyword evidence="2 5" id="KW-0479">Metal-binding</keyword>
<dbReference type="InterPro" id="IPR001900">
    <property type="entry name" value="RNase_II/R"/>
</dbReference>
<dbReference type="Gene3D" id="2.40.50.690">
    <property type="match status" value="1"/>
</dbReference>
<comment type="cofactor">
    <cofactor evidence="5">
        <name>Mg(2+)</name>
        <dbReference type="ChEBI" id="CHEBI:18420"/>
    </cofactor>
    <cofactor evidence="5">
        <name>Mn(2+)</name>
        <dbReference type="ChEBI" id="CHEBI:29035"/>
    </cofactor>
</comment>
<dbReference type="SMART" id="SM00955">
    <property type="entry name" value="RNB"/>
    <property type="match status" value="1"/>
</dbReference>
<evidence type="ECO:0000313" key="8">
    <source>
        <dbReference type="EMBL" id="KAK4276759.1"/>
    </source>
</evidence>
<feature type="region of interest" description="Disordered" evidence="6">
    <location>
        <begin position="1"/>
        <end position="45"/>
    </location>
</feature>
<feature type="compositionally biased region" description="Basic and acidic residues" evidence="6">
    <location>
        <begin position="9"/>
        <end position="19"/>
    </location>
</feature>
<dbReference type="Pfam" id="PF17849">
    <property type="entry name" value="OB_Dis3"/>
    <property type="match status" value="1"/>
</dbReference>
<dbReference type="InterPro" id="IPR050180">
    <property type="entry name" value="RNR_Ribonuclease"/>
</dbReference>
<evidence type="ECO:0000256" key="1">
    <source>
        <dbReference type="ARBA" id="ARBA00022490"/>
    </source>
</evidence>
<comment type="function">
    <text evidence="5">3'-5'-exoribonuclease that specifically recognizes RNAs polyuridylated at their 3' end and mediates their degradation. Component of an exosome-independent RNA degradation pathway that mediates degradation of cytoplasmic mRNAs that have been deadenylated and subsequently uridylated at their 3'.</text>
</comment>
<keyword evidence="5" id="KW-0540">Nuclease</keyword>
<feature type="compositionally biased region" description="Polar residues" evidence="6">
    <location>
        <begin position="32"/>
        <end position="44"/>
    </location>
</feature>
<evidence type="ECO:0000256" key="5">
    <source>
        <dbReference type="HAMAP-Rule" id="MF_03045"/>
    </source>
</evidence>
<comment type="caution">
    <text evidence="8">The sequence shown here is derived from an EMBL/GenBank/DDBJ whole genome shotgun (WGS) entry which is preliminary data.</text>
</comment>
<protein>
    <recommendedName>
        <fullName evidence="5">DIS3-like exonuclease 2</fullName>
        <ecNumber evidence="5">3.1.13.-</ecNumber>
    </recommendedName>
</protein>
<dbReference type="InterPro" id="IPR012340">
    <property type="entry name" value="NA-bd_OB-fold"/>
</dbReference>
<feature type="binding site" evidence="5">
    <location>
        <position position="537"/>
    </location>
    <ligand>
        <name>Mg(2+)</name>
        <dbReference type="ChEBI" id="CHEBI:18420"/>
    </ligand>
</feature>
<feature type="binding site" evidence="5">
    <location>
        <position position="546"/>
    </location>
    <ligand>
        <name>Mg(2+)</name>
        <dbReference type="ChEBI" id="CHEBI:18420"/>
    </ligand>
</feature>
<dbReference type="InterPro" id="IPR041505">
    <property type="entry name" value="Dis3_CSD2"/>
</dbReference>
<evidence type="ECO:0000256" key="3">
    <source>
        <dbReference type="ARBA" id="ARBA00022842"/>
    </source>
</evidence>
<evidence type="ECO:0000313" key="9">
    <source>
        <dbReference type="Proteomes" id="UP001293593"/>
    </source>
</evidence>
<feature type="domain" description="RNB" evidence="7">
    <location>
        <begin position="525"/>
        <end position="879"/>
    </location>
</feature>
<dbReference type="GO" id="GO:0000175">
    <property type="term" value="F:3'-5'-RNA exonuclease activity"/>
    <property type="evidence" value="ECO:0007669"/>
    <property type="project" value="UniProtKB-UniRule"/>
</dbReference>